<evidence type="ECO:0000256" key="1">
    <source>
        <dbReference type="SAM" id="MobiDB-lite"/>
    </source>
</evidence>
<sequence>MGVAKVVRACTMGWPSSTRVFGGDTKQVSKSPHLSPMKAGKENASGTPFSKDMKSTTPLCSGTQKLLNPTPAQNQTCSPRALQPRNIHMLVREQANKPLSLAMQLQGSAQADDHQQPGPESVGTLISKSSMPDLQSIAPSPASASTAGFGSEFGGHSCRSSPAIGFNSAQGLGHGGAFGFGSPASVAAAHTPGATPLGPA</sequence>
<feature type="compositionally biased region" description="Low complexity" evidence="1">
    <location>
        <begin position="180"/>
        <end position="189"/>
    </location>
</feature>
<dbReference type="AlphaFoldDB" id="A0A699ZFB6"/>
<feature type="non-terminal residue" evidence="2">
    <location>
        <position position="200"/>
    </location>
</feature>
<feature type="non-terminal residue" evidence="2">
    <location>
        <position position="1"/>
    </location>
</feature>
<keyword evidence="3" id="KW-1185">Reference proteome</keyword>
<organism evidence="2 3">
    <name type="scientific">Haematococcus lacustris</name>
    <name type="common">Green alga</name>
    <name type="synonym">Haematococcus pluvialis</name>
    <dbReference type="NCBI Taxonomy" id="44745"/>
    <lineage>
        <taxon>Eukaryota</taxon>
        <taxon>Viridiplantae</taxon>
        <taxon>Chlorophyta</taxon>
        <taxon>core chlorophytes</taxon>
        <taxon>Chlorophyceae</taxon>
        <taxon>CS clade</taxon>
        <taxon>Chlamydomonadales</taxon>
        <taxon>Haematococcaceae</taxon>
        <taxon>Haematococcus</taxon>
    </lineage>
</organism>
<feature type="compositionally biased region" description="Low complexity" evidence="1">
    <location>
        <begin position="136"/>
        <end position="147"/>
    </location>
</feature>
<feature type="region of interest" description="Disordered" evidence="1">
    <location>
        <begin position="180"/>
        <end position="200"/>
    </location>
</feature>
<feature type="region of interest" description="Disordered" evidence="1">
    <location>
        <begin position="106"/>
        <end position="154"/>
    </location>
</feature>
<name>A0A699ZFB6_HAELA</name>
<evidence type="ECO:0000313" key="2">
    <source>
        <dbReference type="EMBL" id="GFH19970.1"/>
    </source>
</evidence>
<proteinExistence type="predicted"/>
<evidence type="ECO:0000313" key="3">
    <source>
        <dbReference type="Proteomes" id="UP000485058"/>
    </source>
</evidence>
<dbReference type="Proteomes" id="UP000485058">
    <property type="component" value="Unassembled WGS sequence"/>
</dbReference>
<accession>A0A699ZFB6</accession>
<protein>
    <submittedName>
        <fullName evidence="2">Uncharacterized protein</fullName>
    </submittedName>
</protein>
<comment type="caution">
    <text evidence="2">The sequence shown here is derived from an EMBL/GenBank/DDBJ whole genome shotgun (WGS) entry which is preliminary data.</text>
</comment>
<feature type="compositionally biased region" description="Polar residues" evidence="1">
    <location>
        <begin position="124"/>
        <end position="133"/>
    </location>
</feature>
<reference evidence="2 3" key="1">
    <citation type="submission" date="2020-02" db="EMBL/GenBank/DDBJ databases">
        <title>Draft genome sequence of Haematococcus lacustris strain NIES-144.</title>
        <authorList>
            <person name="Morimoto D."/>
            <person name="Nakagawa S."/>
            <person name="Yoshida T."/>
            <person name="Sawayama S."/>
        </authorList>
    </citation>
    <scope>NUCLEOTIDE SEQUENCE [LARGE SCALE GENOMIC DNA]</scope>
    <source>
        <strain evidence="2 3">NIES-144</strain>
    </source>
</reference>
<dbReference type="EMBL" id="BLLF01001550">
    <property type="protein sequence ID" value="GFH19970.1"/>
    <property type="molecule type" value="Genomic_DNA"/>
</dbReference>
<gene>
    <name evidence="2" type="ORF">HaLaN_17013</name>
</gene>
<feature type="region of interest" description="Disordered" evidence="1">
    <location>
        <begin position="21"/>
        <end position="57"/>
    </location>
</feature>